<evidence type="ECO:0000256" key="5">
    <source>
        <dbReference type="ARBA" id="ARBA00022827"/>
    </source>
</evidence>
<accession>A0A9D4YVJ6</accession>
<dbReference type="InterPro" id="IPR036188">
    <property type="entry name" value="FAD/NAD-bd_sf"/>
</dbReference>
<dbReference type="Gene3D" id="1.10.1740.100">
    <property type="entry name" value="Set2, Rpb1 interacting domain"/>
    <property type="match status" value="1"/>
</dbReference>
<dbReference type="PROSITE" id="PS51319">
    <property type="entry name" value="TFIIS_N"/>
    <property type="match status" value="1"/>
</dbReference>
<evidence type="ECO:0000313" key="14">
    <source>
        <dbReference type="Proteomes" id="UP001055712"/>
    </source>
</evidence>
<evidence type="ECO:0000256" key="4">
    <source>
        <dbReference type="ARBA" id="ARBA00022630"/>
    </source>
</evidence>
<keyword evidence="14" id="KW-1185">Reference proteome</keyword>
<dbReference type="Gene3D" id="3.90.660.10">
    <property type="match status" value="1"/>
</dbReference>
<dbReference type="Gene3D" id="1.10.10.60">
    <property type="entry name" value="Homeodomain-like"/>
    <property type="match status" value="1"/>
</dbReference>
<dbReference type="GO" id="GO:0006355">
    <property type="term" value="P:regulation of DNA-templated transcription"/>
    <property type="evidence" value="ECO:0007669"/>
    <property type="project" value="InterPro"/>
</dbReference>
<feature type="domain" description="SWIRM" evidence="10">
    <location>
        <begin position="60"/>
        <end position="120"/>
    </location>
</feature>
<keyword evidence="5" id="KW-0274">FAD</keyword>
<keyword evidence="7 8" id="KW-0539">Nucleus</keyword>
<dbReference type="SUPFAM" id="SSF46689">
    <property type="entry name" value="Homeodomain-like"/>
    <property type="match status" value="1"/>
</dbReference>
<evidence type="ECO:0000256" key="1">
    <source>
        <dbReference type="ARBA" id="ARBA00001974"/>
    </source>
</evidence>
<dbReference type="GO" id="GO:0016705">
    <property type="term" value="F:oxidoreductase activity, acting on paired donors, with incorporation or reduction of molecular oxygen"/>
    <property type="evidence" value="ECO:0007669"/>
    <property type="project" value="UniProtKB-ARBA"/>
</dbReference>
<proteinExistence type="inferred from homology"/>
<comment type="caution">
    <text evidence="13">The sequence shown here is derived from an EMBL/GenBank/DDBJ whole genome shotgun (WGS) entry which is preliminary data.</text>
</comment>
<dbReference type="InterPro" id="IPR017923">
    <property type="entry name" value="TFIIS_N"/>
</dbReference>
<evidence type="ECO:0000256" key="3">
    <source>
        <dbReference type="ARBA" id="ARBA00005995"/>
    </source>
</evidence>
<keyword evidence="6" id="KW-0560">Oxidoreductase</keyword>
<comment type="cofactor">
    <cofactor evidence="1">
        <name>FAD</name>
        <dbReference type="ChEBI" id="CHEBI:57692"/>
    </cofactor>
</comment>
<name>A0A9D4YVJ6_CHLVU</name>
<dbReference type="InterPro" id="IPR007526">
    <property type="entry name" value="SWIRM"/>
</dbReference>
<dbReference type="InterPro" id="IPR014876">
    <property type="entry name" value="DEK_C"/>
</dbReference>
<reference evidence="13" key="2">
    <citation type="submission" date="2020-11" db="EMBL/GenBank/DDBJ databases">
        <authorList>
            <person name="Cecchin M."/>
            <person name="Marcolungo L."/>
            <person name="Rossato M."/>
            <person name="Girolomoni L."/>
            <person name="Cosentino E."/>
            <person name="Cuine S."/>
            <person name="Li-Beisson Y."/>
            <person name="Delledonne M."/>
            <person name="Ballottari M."/>
        </authorList>
    </citation>
    <scope>NUCLEOTIDE SEQUENCE</scope>
    <source>
        <strain evidence="13">211/11P</strain>
        <tissue evidence="13">Whole cell</tissue>
    </source>
</reference>
<gene>
    <name evidence="13" type="ORF">D9Q98_007398</name>
</gene>
<dbReference type="SUPFAM" id="SSF109715">
    <property type="entry name" value="DEK C-terminal domain"/>
    <property type="match status" value="1"/>
</dbReference>
<dbReference type="InterPro" id="IPR002937">
    <property type="entry name" value="Amino_oxidase"/>
</dbReference>
<dbReference type="GO" id="GO:0005634">
    <property type="term" value="C:nucleus"/>
    <property type="evidence" value="ECO:0007669"/>
    <property type="project" value="UniProtKB-SubCell"/>
</dbReference>
<dbReference type="Gene3D" id="1.10.10.10">
    <property type="entry name" value="Winged helix-like DNA-binding domain superfamily/Winged helix DNA-binding domain"/>
    <property type="match status" value="1"/>
</dbReference>
<evidence type="ECO:0000259" key="10">
    <source>
        <dbReference type="PROSITE" id="PS50934"/>
    </source>
</evidence>
<dbReference type="Proteomes" id="UP001055712">
    <property type="component" value="Unassembled WGS sequence"/>
</dbReference>
<dbReference type="EMBL" id="SIDB01000009">
    <property type="protein sequence ID" value="KAI3428576.1"/>
    <property type="molecule type" value="Genomic_DNA"/>
</dbReference>
<dbReference type="PROSITE" id="PS50934">
    <property type="entry name" value="SWIRM"/>
    <property type="match status" value="1"/>
</dbReference>
<dbReference type="Pfam" id="PF08766">
    <property type="entry name" value="DEK_C"/>
    <property type="match status" value="1"/>
</dbReference>
<dbReference type="PRINTS" id="PR00419">
    <property type="entry name" value="ADXRDTASE"/>
</dbReference>
<dbReference type="GO" id="GO:0005694">
    <property type="term" value="C:chromosome"/>
    <property type="evidence" value="ECO:0007669"/>
    <property type="project" value="InterPro"/>
</dbReference>
<evidence type="ECO:0000259" key="12">
    <source>
        <dbReference type="PROSITE" id="PS51998"/>
    </source>
</evidence>
<feature type="region of interest" description="Disordered" evidence="9">
    <location>
        <begin position="923"/>
        <end position="1003"/>
    </location>
</feature>
<dbReference type="Gene3D" id="1.20.930.10">
    <property type="entry name" value="Conserved domain common to transcription factors TFIIS, elongin A, CRSP70"/>
    <property type="match status" value="1"/>
</dbReference>
<dbReference type="PROSITE" id="PS51998">
    <property type="entry name" value="DEK_C"/>
    <property type="match status" value="1"/>
</dbReference>
<dbReference type="Pfam" id="PF08236">
    <property type="entry name" value="SRI"/>
    <property type="match status" value="1"/>
</dbReference>
<sequence length="1419" mass="151572">MVQQGYIKTGARYSARAASRSGQGEDAAYPAGRATVQAGLRSYALNKAEQKSFAHSAPEYREARNIVLGKWDADITRFLTEDECLAAAVPGKEQIVRDAYAFLQRQGAINFGLLRGDPRVQLPPDLAEQVEAAAAAGQGKAGGEDAAALSEVSAERLAEKLFEIMSVVDMNHTTEKMLRQQAGEELGVDLSDRKKEIRALVVEFLANNAPPAWFKAKQRRQQREEARRRRWRVVVVGAGPAGLTAALHLKRNGADVTVLEARDRVGGRVYSYQGAGFTAPVDLGASIITGTNPDVQLGLRCDPSAILVKQLGIRLHELGEQLPLLDTATGLPVPPDLDKAVGRLLDELMDDVADALDDMPEEARLQLSYGELISKAVGQRQAAADAAADKAAAKALAAGAIAAALAAAGEEGKKEEGAGALGFSAEAVEPAPPAAPAVADHEMESALAMLIDLPPPPPPSSLAADLGLGLVDELLLGGAGPTSFSAPDEHDFVASVLASPSPQKTLLAPPKPALLPEAAIAPPAALLPGLLAAEDRGETSAVTGNGTGVAMPADAPASKAELKPEPVGTSAAAGDAAALVAEAKLEPAAPPAALEPAGPAPQQTAAVVQPGAGEEAEEDQPVLPITADQRRLLHWHWANLEYGCSARLEEISAQHWNQDEDQGGFGGAHCMVVDGYDAVFKALAAALGDSIQLNTPVVEVLEQDEGKSMKVVAQGGAEFACDAVVVTVPLGVLKAGSIRFVPELPGWKQDAIRKLGFGDLNKVVLEFPSVFWDDAVDYFGAAGEPTAESRGRYFMFWNFRRFSGANTLAALVSGASARAVEGVSTEQLRDECLEVLRRVHPGKEVPEPTAYTASQWASEPYSRGSYSYVAVGASGLQYDQLAQPIGQRLLFAGEHTAREHPDTVGGAMLSGLREAARVLEMSAAEEQEEQDRPVGLEKKASLGRKRKSSGQEAALEGLGLDDEGEHARPPKSGAARDRAGSSKRPKSAKQEGGSSEQGEGGGIWRYIRLSEIGQEEGMDWDDDDDDDDEQRADVRARDKQQQKKRKKRGEDDEVASEDDLEKNMERRVAAMVGRERQWLSDEQQRAQRASGKEVVRAAMLAATGQLEAMQQLIQRTANANRLTVVMQLRQADRKTLENLAADEECTLAVASWLEAAATDGSVDLMEGVLRLLQLMPLQPDLVKEAGLLHTVKAHCALHSDPNVRKLATELLKKWQPSAAEPSGGASGRKAGQGAAVRQGAGLDAFRDAAKTAELAKLEEEVARAEQLARDMQAAIAAQQQREASQPAGPMRIDSWEKFSGKAKPKPKPKDRLQRVAKAERSSGSRARSTSSNDGSESNTEKAVAKYVESILSPLFRQQAITKEEFKWAARKAVKKVCKESTSTPGQEFLTHKKRQDIKSLVMKYVERRVEYMAAEAAAR</sequence>
<protein>
    <submittedName>
        <fullName evidence="13">Uncharacterized protein</fullName>
    </submittedName>
</protein>
<feature type="region of interest" description="Disordered" evidence="9">
    <location>
        <begin position="1273"/>
        <end position="1340"/>
    </location>
</feature>
<reference evidence="13" key="1">
    <citation type="journal article" date="2019" name="Plant J.">
        <title>Chlorella vulgaris genome assembly and annotation reveals the molecular basis for metabolic acclimation to high light conditions.</title>
        <authorList>
            <person name="Cecchin M."/>
            <person name="Marcolungo L."/>
            <person name="Rossato M."/>
            <person name="Girolomoni L."/>
            <person name="Cosentino E."/>
            <person name="Cuine S."/>
            <person name="Li-Beisson Y."/>
            <person name="Delledonne M."/>
            <person name="Ballottari M."/>
        </authorList>
    </citation>
    <scope>NUCLEOTIDE SEQUENCE</scope>
    <source>
        <strain evidence="13">211/11P</strain>
    </source>
</reference>
<feature type="compositionally biased region" description="Low complexity" evidence="9">
    <location>
        <begin position="1273"/>
        <end position="1285"/>
    </location>
</feature>
<dbReference type="PANTHER" id="PTHR10742:SF410">
    <property type="entry name" value="LYSINE-SPECIFIC HISTONE DEMETHYLASE 2"/>
    <property type="match status" value="1"/>
</dbReference>
<evidence type="ECO:0000256" key="6">
    <source>
        <dbReference type="ARBA" id="ARBA00023002"/>
    </source>
</evidence>
<dbReference type="SUPFAM" id="SSF54373">
    <property type="entry name" value="FAD-linked reductases, C-terminal domain"/>
    <property type="match status" value="1"/>
</dbReference>
<keyword evidence="4" id="KW-0285">Flavoprotein</keyword>
<feature type="region of interest" description="Disordered" evidence="9">
    <location>
        <begin position="1015"/>
        <end position="1064"/>
    </location>
</feature>
<evidence type="ECO:0000256" key="2">
    <source>
        <dbReference type="ARBA" id="ARBA00004123"/>
    </source>
</evidence>
<feature type="domain" description="DEK-C" evidence="12">
    <location>
        <begin position="151"/>
        <end position="206"/>
    </location>
</feature>
<dbReference type="OrthoDB" id="5046242at2759"/>
<comment type="similarity">
    <text evidence="3">Belongs to the flavin monoamine oxidase family.</text>
</comment>
<feature type="compositionally biased region" description="Basic and acidic residues" evidence="9">
    <location>
        <begin position="1307"/>
        <end position="1322"/>
    </location>
</feature>
<dbReference type="InterPro" id="IPR036388">
    <property type="entry name" value="WH-like_DNA-bd_sf"/>
</dbReference>
<comment type="subcellular location">
    <subcellularLocation>
        <location evidence="2 8">Nucleus</location>
    </subcellularLocation>
</comment>
<feature type="region of interest" description="Disordered" evidence="9">
    <location>
        <begin position="538"/>
        <end position="567"/>
    </location>
</feature>
<evidence type="ECO:0000259" key="11">
    <source>
        <dbReference type="PROSITE" id="PS51319"/>
    </source>
</evidence>
<feature type="compositionally biased region" description="Acidic residues" evidence="9">
    <location>
        <begin position="1051"/>
        <end position="1060"/>
    </location>
</feature>
<evidence type="ECO:0000256" key="8">
    <source>
        <dbReference type="PROSITE-ProRule" id="PRU00649"/>
    </source>
</evidence>
<feature type="compositionally biased region" description="Basic and acidic residues" evidence="9">
    <location>
        <begin position="930"/>
        <end position="940"/>
    </location>
</feature>
<dbReference type="PANTHER" id="PTHR10742">
    <property type="entry name" value="FLAVIN MONOAMINE OXIDASE"/>
    <property type="match status" value="1"/>
</dbReference>
<dbReference type="InterPro" id="IPR009057">
    <property type="entry name" value="Homeodomain-like_sf"/>
</dbReference>
<dbReference type="InterPro" id="IPR013257">
    <property type="entry name" value="SRI"/>
</dbReference>
<evidence type="ECO:0000256" key="9">
    <source>
        <dbReference type="SAM" id="MobiDB-lite"/>
    </source>
</evidence>
<feature type="region of interest" description="Disordered" evidence="9">
    <location>
        <begin position="591"/>
        <end position="619"/>
    </location>
</feature>
<dbReference type="GO" id="GO:0141052">
    <property type="term" value="F:histone H3 demethylase activity"/>
    <property type="evidence" value="ECO:0007669"/>
    <property type="project" value="UniProtKB-ARBA"/>
</dbReference>
<dbReference type="Gene3D" id="3.50.50.60">
    <property type="entry name" value="FAD/NAD(P)-binding domain"/>
    <property type="match status" value="2"/>
</dbReference>
<organism evidence="13 14">
    <name type="scientific">Chlorella vulgaris</name>
    <name type="common">Green alga</name>
    <dbReference type="NCBI Taxonomy" id="3077"/>
    <lineage>
        <taxon>Eukaryota</taxon>
        <taxon>Viridiplantae</taxon>
        <taxon>Chlorophyta</taxon>
        <taxon>core chlorophytes</taxon>
        <taxon>Trebouxiophyceae</taxon>
        <taxon>Chlorellales</taxon>
        <taxon>Chlorellaceae</taxon>
        <taxon>Chlorella clade</taxon>
        <taxon>Chlorella</taxon>
    </lineage>
</organism>
<evidence type="ECO:0000313" key="13">
    <source>
        <dbReference type="EMBL" id="KAI3428576.1"/>
    </source>
</evidence>
<dbReference type="InterPro" id="IPR038190">
    <property type="entry name" value="SRI_sf"/>
</dbReference>
<feature type="compositionally biased region" description="Basic and acidic residues" evidence="9">
    <location>
        <begin position="1031"/>
        <end position="1041"/>
    </location>
</feature>
<dbReference type="SUPFAM" id="SSF51905">
    <property type="entry name" value="FAD/NAD(P)-binding domain"/>
    <property type="match status" value="2"/>
</dbReference>
<evidence type="ECO:0000256" key="7">
    <source>
        <dbReference type="ARBA" id="ARBA00023242"/>
    </source>
</evidence>
<dbReference type="Pfam" id="PF01593">
    <property type="entry name" value="Amino_oxidase"/>
    <property type="match status" value="2"/>
</dbReference>
<dbReference type="SUPFAM" id="SSF47676">
    <property type="entry name" value="Conserved domain common to transcription factors TFIIS, elongin A, CRSP70"/>
    <property type="match status" value="1"/>
</dbReference>
<feature type="compositionally biased region" description="Low complexity" evidence="9">
    <location>
        <begin position="591"/>
        <end position="601"/>
    </location>
</feature>
<dbReference type="InterPro" id="IPR035441">
    <property type="entry name" value="TFIIS/LEDGF_dom_sf"/>
</dbReference>
<dbReference type="InterPro" id="IPR050281">
    <property type="entry name" value="Flavin_monoamine_oxidase"/>
</dbReference>
<feature type="compositionally biased region" description="Acidic residues" evidence="9">
    <location>
        <begin position="1015"/>
        <end position="1030"/>
    </location>
</feature>
<feature type="domain" description="TFIIS N-terminal" evidence="11">
    <location>
        <begin position="1147"/>
        <end position="1221"/>
    </location>
</feature>